<dbReference type="InterPro" id="IPR011050">
    <property type="entry name" value="Pectin_lyase_fold/virulence"/>
</dbReference>
<evidence type="ECO:0000313" key="5">
    <source>
        <dbReference type="Proteomes" id="UP001500027"/>
    </source>
</evidence>
<accession>A0ABP8EEK5</accession>
<feature type="signal peptide" evidence="2">
    <location>
        <begin position="1"/>
        <end position="19"/>
    </location>
</feature>
<dbReference type="SUPFAM" id="SSF51126">
    <property type="entry name" value="Pectin lyase-like"/>
    <property type="match status" value="1"/>
</dbReference>
<name>A0ABP8EEK5_9FLAO</name>
<dbReference type="NCBIfam" id="NF041518">
    <property type="entry name" value="choice_anch_Q"/>
    <property type="match status" value="1"/>
</dbReference>
<evidence type="ECO:0000256" key="1">
    <source>
        <dbReference type="ARBA" id="ARBA00022729"/>
    </source>
</evidence>
<organism evidence="4 5">
    <name type="scientific">Hyunsoonleella aestuarii</name>
    <dbReference type="NCBI Taxonomy" id="912802"/>
    <lineage>
        <taxon>Bacteria</taxon>
        <taxon>Pseudomonadati</taxon>
        <taxon>Bacteroidota</taxon>
        <taxon>Flavobacteriia</taxon>
        <taxon>Flavobacteriales</taxon>
        <taxon>Flavobacteriaceae</taxon>
    </lineage>
</organism>
<dbReference type="Pfam" id="PF18962">
    <property type="entry name" value="Por_Secre_tail"/>
    <property type="match status" value="1"/>
</dbReference>
<proteinExistence type="predicted"/>
<sequence length="506" mass="52489">MMKQTITFLLLAVFTAVLTAQTVNIQGDPYTGNPYATITDAITASNDGDVILITGVHTEPISFDKSITLRGTDPTTDIIQAAASASSDGTGSRVISVGEGALTITIENLGIRYGNDANNGGGINVDKVTGLITLKNLIIEDNYTAKNGGGLSFAGTNADVIECTVKNNTSTLDGGGIIAAPNNGAAINCTVNVKQSLVDSNTGRNGGAIYINGNKDFGDDYTIDVNIENSTISNNNATSAGSGAGGGAVWCKVAQYVGATAGLGNINLNLVHATVYNNSHVNLTKSGFRFTGPAGVTTNFSAFNSIIVSFGDDVATKAINFANANLTNMVNCILGGLEGAAGSLAIIDEAAKNNQKGRTANQAGLSGTLSDEGGKTQVITIAESSTADDYCTAATGVAIPAIDQRGYLRESTNDAGAYENGGTLSLSIDEFNRVSVKLFPNPAQEFVKIDGVNSIKELRVYSVLGALEKVVYNQDEIDVSDLARGVHLISILDENNFKITKRLIVK</sequence>
<dbReference type="InterPro" id="IPR059226">
    <property type="entry name" value="Choice_anch_Q_dom"/>
</dbReference>
<evidence type="ECO:0000313" key="4">
    <source>
        <dbReference type="EMBL" id="GAA4270510.1"/>
    </source>
</evidence>
<keyword evidence="5" id="KW-1185">Reference proteome</keyword>
<feature type="chain" id="PRO_5045786232" description="Secretion system C-terminal sorting domain-containing protein" evidence="2">
    <location>
        <begin position="20"/>
        <end position="506"/>
    </location>
</feature>
<feature type="domain" description="Secretion system C-terminal sorting" evidence="3">
    <location>
        <begin position="438"/>
        <end position="505"/>
    </location>
</feature>
<protein>
    <recommendedName>
        <fullName evidence="3">Secretion system C-terminal sorting domain-containing protein</fullName>
    </recommendedName>
</protein>
<dbReference type="EMBL" id="BAABAV010000003">
    <property type="protein sequence ID" value="GAA4270510.1"/>
    <property type="molecule type" value="Genomic_DNA"/>
</dbReference>
<dbReference type="InterPro" id="IPR006626">
    <property type="entry name" value="PbH1"/>
</dbReference>
<reference evidence="5" key="1">
    <citation type="journal article" date="2019" name="Int. J. Syst. Evol. Microbiol.">
        <title>The Global Catalogue of Microorganisms (GCM) 10K type strain sequencing project: providing services to taxonomists for standard genome sequencing and annotation.</title>
        <authorList>
            <consortium name="The Broad Institute Genomics Platform"/>
            <consortium name="The Broad Institute Genome Sequencing Center for Infectious Disease"/>
            <person name="Wu L."/>
            <person name="Ma J."/>
        </authorList>
    </citation>
    <scope>NUCLEOTIDE SEQUENCE [LARGE SCALE GENOMIC DNA]</scope>
    <source>
        <strain evidence="5">JCM 17452</strain>
    </source>
</reference>
<dbReference type="SMART" id="SM00710">
    <property type="entry name" value="PbH1"/>
    <property type="match status" value="6"/>
</dbReference>
<keyword evidence="1 2" id="KW-0732">Signal</keyword>
<evidence type="ECO:0000256" key="2">
    <source>
        <dbReference type="SAM" id="SignalP"/>
    </source>
</evidence>
<dbReference type="Proteomes" id="UP001500027">
    <property type="component" value="Unassembled WGS sequence"/>
</dbReference>
<dbReference type="RefSeq" id="WP_139002887.1">
    <property type="nucleotide sequence ID" value="NZ_BAABAV010000003.1"/>
</dbReference>
<gene>
    <name evidence="4" type="ORF">GCM10022257_26110</name>
</gene>
<comment type="caution">
    <text evidence="4">The sequence shown here is derived from an EMBL/GenBank/DDBJ whole genome shotgun (WGS) entry which is preliminary data.</text>
</comment>
<dbReference type="InterPro" id="IPR012334">
    <property type="entry name" value="Pectin_lyas_fold"/>
</dbReference>
<dbReference type="InterPro" id="IPR026444">
    <property type="entry name" value="Secre_tail"/>
</dbReference>
<dbReference type="NCBIfam" id="TIGR04183">
    <property type="entry name" value="Por_Secre_tail"/>
    <property type="match status" value="1"/>
</dbReference>
<dbReference type="Gene3D" id="2.160.20.10">
    <property type="entry name" value="Single-stranded right-handed beta-helix, Pectin lyase-like"/>
    <property type="match status" value="1"/>
</dbReference>
<evidence type="ECO:0000259" key="3">
    <source>
        <dbReference type="Pfam" id="PF18962"/>
    </source>
</evidence>